<feature type="region of interest" description="Disordered" evidence="3">
    <location>
        <begin position="202"/>
        <end position="267"/>
    </location>
</feature>
<proteinExistence type="inferred from homology"/>
<comment type="similarity">
    <text evidence="1">Belongs to the metallo-dependent hydrolases superfamily. TatD-type hydrolase family.</text>
</comment>
<protein>
    <submittedName>
        <fullName evidence="4">Uncharacterized protein</fullName>
    </submittedName>
</protein>
<feature type="compositionally biased region" description="Basic and acidic residues" evidence="3">
    <location>
        <begin position="1"/>
        <end position="10"/>
    </location>
</feature>
<dbReference type="InterPro" id="IPR001130">
    <property type="entry name" value="TatD-like"/>
</dbReference>
<dbReference type="PANTHER" id="PTHR46363:SF1">
    <property type="entry name" value="DEOXYRIBONUCLEASE TATDN2-RELATED"/>
    <property type="match status" value="1"/>
</dbReference>
<dbReference type="PROSITE" id="PS01137">
    <property type="entry name" value="TATD_1"/>
    <property type="match status" value="1"/>
</dbReference>
<evidence type="ECO:0000256" key="2">
    <source>
        <dbReference type="ARBA" id="ARBA00022801"/>
    </source>
</evidence>
<dbReference type="PANTHER" id="PTHR46363">
    <property type="entry name" value="DEOXYRIBONUCLEASE TATDN2-RELATED"/>
    <property type="match status" value="1"/>
</dbReference>
<accession>A0AAV2M6I5</accession>
<feature type="compositionally biased region" description="Low complexity" evidence="3">
    <location>
        <begin position="23"/>
        <end position="40"/>
    </location>
</feature>
<evidence type="ECO:0000313" key="5">
    <source>
        <dbReference type="Proteomes" id="UP001497482"/>
    </source>
</evidence>
<dbReference type="GO" id="GO:0016788">
    <property type="term" value="F:hydrolase activity, acting on ester bonds"/>
    <property type="evidence" value="ECO:0007669"/>
    <property type="project" value="InterPro"/>
</dbReference>
<feature type="compositionally biased region" description="Polar residues" evidence="3">
    <location>
        <begin position="206"/>
        <end position="224"/>
    </location>
</feature>
<feature type="compositionally biased region" description="Polar residues" evidence="3">
    <location>
        <begin position="41"/>
        <end position="53"/>
    </location>
</feature>
<dbReference type="InterPro" id="IPR032466">
    <property type="entry name" value="Metal_Hydrolase"/>
</dbReference>
<dbReference type="CDD" id="cd01310">
    <property type="entry name" value="TatD_DNAse"/>
    <property type="match status" value="1"/>
</dbReference>
<dbReference type="Proteomes" id="UP001497482">
    <property type="component" value="Chromosome 6"/>
</dbReference>
<feature type="region of interest" description="Disordered" evidence="3">
    <location>
        <begin position="137"/>
        <end position="156"/>
    </location>
</feature>
<gene>
    <name evidence="4" type="ORF">KC01_LOCUS35804</name>
</gene>
<dbReference type="Gene3D" id="3.20.20.140">
    <property type="entry name" value="Metal-dependent hydrolases"/>
    <property type="match status" value="1"/>
</dbReference>
<keyword evidence="2" id="KW-0378">Hydrolase</keyword>
<evidence type="ECO:0000256" key="1">
    <source>
        <dbReference type="ARBA" id="ARBA00009275"/>
    </source>
</evidence>
<dbReference type="SUPFAM" id="SSF51556">
    <property type="entry name" value="Metallo-dependent hydrolases"/>
    <property type="match status" value="1"/>
</dbReference>
<feature type="compositionally biased region" description="Polar residues" evidence="3">
    <location>
        <begin position="250"/>
        <end position="262"/>
    </location>
</feature>
<feature type="compositionally biased region" description="Low complexity" evidence="3">
    <location>
        <begin position="93"/>
        <end position="106"/>
    </location>
</feature>
<name>A0AAV2M6I5_KNICA</name>
<reference evidence="4 5" key="1">
    <citation type="submission" date="2024-04" db="EMBL/GenBank/DDBJ databases">
        <authorList>
            <person name="Waldvogel A.-M."/>
            <person name="Schoenle A."/>
        </authorList>
    </citation>
    <scope>NUCLEOTIDE SEQUENCE [LARGE SCALE GENOMIC DNA]</scope>
</reference>
<dbReference type="AlphaFoldDB" id="A0AAV2M6I5"/>
<dbReference type="PROSITE" id="PS01090">
    <property type="entry name" value="TATD_2"/>
    <property type="match status" value="1"/>
</dbReference>
<dbReference type="FunFam" id="3.20.20.140:FF:000027">
    <property type="entry name" value="putative deoxyribonuclease TATDN2"/>
    <property type="match status" value="1"/>
</dbReference>
<feature type="region of interest" description="Disordered" evidence="3">
    <location>
        <begin position="1"/>
        <end position="122"/>
    </location>
</feature>
<organism evidence="4 5">
    <name type="scientific">Knipowitschia caucasica</name>
    <name type="common">Caucasian dwarf goby</name>
    <name type="synonym">Pomatoschistus caucasicus</name>
    <dbReference type="NCBI Taxonomy" id="637954"/>
    <lineage>
        <taxon>Eukaryota</taxon>
        <taxon>Metazoa</taxon>
        <taxon>Chordata</taxon>
        <taxon>Craniata</taxon>
        <taxon>Vertebrata</taxon>
        <taxon>Euteleostomi</taxon>
        <taxon>Actinopterygii</taxon>
        <taxon>Neopterygii</taxon>
        <taxon>Teleostei</taxon>
        <taxon>Neoteleostei</taxon>
        <taxon>Acanthomorphata</taxon>
        <taxon>Gobiaria</taxon>
        <taxon>Gobiiformes</taxon>
        <taxon>Gobioidei</taxon>
        <taxon>Gobiidae</taxon>
        <taxon>Gobiinae</taxon>
        <taxon>Knipowitschia</taxon>
    </lineage>
</organism>
<dbReference type="InterPro" id="IPR018228">
    <property type="entry name" value="DNase_TatD-rel_CS"/>
</dbReference>
<dbReference type="Pfam" id="PF01026">
    <property type="entry name" value="TatD_DNase"/>
    <property type="match status" value="1"/>
</dbReference>
<feature type="compositionally biased region" description="Basic and acidic residues" evidence="3">
    <location>
        <begin position="236"/>
        <end position="249"/>
    </location>
</feature>
<evidence type="ECO:0000256" key="3">
    <source>
        <dbReference type="SAM" id="MobiDB-lite"/>
    </source>
</evidence>
<keyword evidence="5" id="KW-1185">Reference proteome</keyword>
<dbReference type="PROSITE" id="PS01091">
    <property type="entry name" value="TATD_3"/>
    <property type="match status" value="1"/>
</dbReference>
<dbReference type="EMBL" id="OZ035828">
    <property type="protein sequence ID" value="CAL1608972.1"/>
    <property type="molecule type" value="Genomic_DNA"/>
</dbReference>
<sequence length="631" mass="70705">MDSRNREKVRFKWMRTLNRDVPHTPSSSSDSSFTSPTAKSQESAEFSDLTLSTPKRKADRNSMASSSKVKLRKLSKLRFQALATPEESPVDKSPQMSPNSGSSSPSDTILNKRKVRTPEEGSKAIYKHALLAAIGCKGPKKESEKSPSPKASPVKVVDVNGIGVTTWSPTVTRRSSWSPTVSLDSEEERAAFMSENRSFVLKDDSPSTLTTPENQRALDSSPDTTYYHDCCFSPTPEREDSISTQHETESPLSMTSQSPNVSENRDTPQRTIILSGKTQAVRVSEASTRTADSKAQTITFADPFALPVHSTYRGCSYRRHSDVSGSAHHPLYALTHPSAASRRWSVGVEQEWTSPPRMHHGTGFVDTHCHLDMLYAKLCFAGSFTSFRRKYWRSFGAEFEGCIADFCNPRVMVRERIWEELLNEDKVWGAFGCHPHFSKDYTNKQESDIMAAMRHPKAVAFGEIGLDYSHKNSTDSTQQKMVLERQLKLAVAMKKPLVIHCRDADDDLLPILTKCVPRDYKIHRHCFTNAFPVIEPFLEAFPNLYVGFTSLITYSSATQARGAVRRIPLERIVLETDAPYFLPRQVSKSVCRFSHPGMGIHTLQEISLLKGADMSTVLSTIRHNTHQLYGI</sequence>
<evidence type="ECO:0000313" key="4">
    <source>
        <dbReference type="EMBL" id="CAL1608972.1"/>
    </source>
</evidence>